<reference evidence="2 3" key="1">
    <citation type="journal article" date="2019" name="Int. J. Syst. Evol. Microbiol.">
        <title>The Global Catalogue of Microorganisms (GCM) 10K type strain sequencing project: providing services to taxonomists for standard genome sequencing and annotation.</title>
        <authorList>
            <consortium name="The Broad Institute Genomics Platform"/>
            <consortium name="The Broad Institute Genome Sequencing Center for Infectious Disease"/>
            <person name="Wu L."/>
            <person name="Ma J."/>
        </authorList>
    </citation>
    <scope>NUCLEOTIDE SEQUENCE [LARGE SCALE GENOMIC DNA]</scope>
    <source>
        <strain evidence="2 3">JCM 10696</strain>
    </source>
</reference>
<sequence length="117" mass="13124">MSREPRMTLQTQMVLRQALLEPSREWYGLEMVQATGLPTGTVYPIITRLEQAQWIISRWEEPAEQAVDGQGRPRRRYYKLTTEGAESARLALAKAHANRATAPVPWGSLNPHPGAAS</sequence>
<dbReference type="EMBL" id="BAAAHH010000057">
    <property type="protein sequence ID" value="GAA0968605.1"/>
    <property type="molecule type" value="Genomic_DNA"/>
</dbReference>
<dbReference type="InterPro" id="IPR005149">
    <property type="entry name" value="Tscrpt_reg_PadR_N"/>
</dbReference>
<organism evidence="2 3">
    <name type="scientific">Actinocorallia libanotica</name>
    <dbReference type="NCBI Taxonomy" id="46162"/>
    <lineage>
        <taxon>Bacteria</taxon>
        <taxon>Bacillati</taxon>
        <taxon>Actinomycetota</taxon>
        <taxon>Actinomycetes</taxon>
        <taxon>Streptosporangiales</taxon>
        <taxon>Thermomonosporaceae</taxon>
        <taxon>Actinocorallia</taxon>
    </lineage>
</organism>
<comment type="caution">
    <text evidence="2">The sequence shown here is derived from an EMBL/GenBank/DDBJ whole genome shotgun (WGS) entry which is preliminary data.</text>
</comment>
<gene>
    <name evidence="2" type="ORF">GCM10009550_74260</name>
</gene>
<dbReference type="InterPro" id="IPR036388">
    <property type="entry name" value="WH-like_DNA-bd_sf"/>
</dbReference>
<accession>A0ABN1RZJ2</accession>
<proteinExistence type="predicted"/>
<name>A0ABN1RZJ2_9ACTN</name>
<dbReference type="InterPro" id="IPR036390">
    <property type="entry name" value="WH_DNA-bd_sf"/>
</dbReference>
<evidence type="ECO:0000259" key="1">
    <source>
        <dbReference type="Pfam" id="PF03551"/>
    </source>
</evidence>
<dbReference type="Proteomes" id="UP001500665">
    <property type="component" value="Unassembled WGS sequence"/>
</dbReference>
<dbReference type="Pfam" id="PF03551">
    <property type="entry name" value="PadR"/>
    <property type="match status" value="1"/>
</dbReference>
<evidence type="ECO:0000313" key="2">
    <source>
        <dbReference type="EMBL" id="GAA0968605.1"/>
    </source>
</evidence>
<dbReference type="SUPFAM" id="SSF46785">
    <property type="entry name" value="Winged helix' DNA-binding domain"/>
    <property type="match status" value="1"/>
</dbReference>
<keyword evidence="3" id="KW-1185">Reference proteome</keyword>
<dbReference type="Gene3D" id="1.10.10.10">
    <property type="entry name" value="Winged helix-like DNA-binding domain superfamily/Winged helix DNA-binding domain"/>
    <property type="match status" value="1"/>
</dbReference>
<feature type="domain" description="Transcription regulator PadR N-terminal" evidence="1">
    <location>
        <begin position="36"/>
        <end position="87"/>
    </location>
</feature>
<evidence type="ECO:0000313" key="3">
    <source>
        <dbReference type="Proteomes" id="UP001500665"/>
    </source>
</evidence>
<protein>
    <recommendedName>
        <fullName evidence="1">Transcription regulator PadR N-terminal domain-containing protein</fullName>
    </recommendedName>
</protein>